<dbReference type="GO" id="GO:0019243">
    <property type="term" value="P:methylglyoxal catabolic process to D-lactate via S-lactoyl-glutathione"/>
    <property type="evidence" value="ECO:0007669"/>
    <property type="project" value="TreeGrafter"/>
</dbReference>
<evidence type="ECO:0000313" key="6">
    <source>
        <dbReference type="Proteomes" id="UP000318297"/>
    </source>
</evidence>
<protein>
    <submittedName>
        <fullName evidence="5">Putative intracellular protease/amidase</fullName>
    </submittedName>
</protein>
<dbReference type="GO" id="GO:0006508">
    <property type="term" value="P:proteolysis"/>
    <property type="evidence" value="ECO:0007669"/>
    <property type="project" value="UniProtKB-KW"/>
</dbReference>
<keyword evidence="2" id="KW-0456">Lyase</keyword>
<evidence type="ECO:0000259" key="4">
    <source>
        <dbReference type="Pfam" id="PF01965"/>
    </source>
</evidence>
<dbReference type="AlphaFoldDB" id="A0A561E310"/>
<dbReference type="Proteomes" id="UP000318297">
    <property type="component" value="Unassembled WGS sequence"/>
</dbReference>
<comment type="caution">
    <text evidence="5">The sequence shown here is derived from an EMBL/GenBank/DDBJ whole genome shotgun (WGS) entry which is preliminary data.</text>
</comment>
<accession>A0A561E310</accession>
<keyword evidence="1" id="KW-0346">Stress response</keyword>
<dbReference type="InterPro" id="IPR029062">
    <property type="entry name" value="Class_I_gatase-like"/>
</dbReference>
<dbReference type="PANTHER" id="PTHR48094">
    <property type="entry name" value="PROTEIN/NUCLEIC ACID DEGLYCASE DJ-1-RELATED"/>
    <property type="match status" value="1"/>
</dbReference>
<keyword evidence="5" id="KW-0378">Hydrolase</keyword>
<dbReference type="GO" id="GO:0019172">
    <property type="term" value="F:glyoxalase III activity"/>
    <property type="evidence" value="ECO:0007669"/>
    <property type="project" value="TreeGrafter"/>
</dbReference>
<dbReference type="GO" id="GO:0008233">
    <property type="term" value="F:peptidase activity"/>
    <property type="evidence" value="ECO:0007669"/>
    <property type="project" value="UniProtKB-KW"/>
</dbReference>
<keyword evidence="6" id="KW-1185">Reference proteome</keyword>
<dbReference type="CDD" id="cd03141">
    <property type="entry name" value="GATase1_Hsp31_like"/>
    <property type="match status" value="1"/>
</dbReference>
<evidence type="ECO:0000256" key="1">
    <source>
        <dbReference type="ARBA" id="ARBA00023016"/>
    </source>
</evidence>
<evidence type="ECO:0000256" key="2">
    <source>
        <dbReference type="ARBA" id="ARBA00023239"/>
    </source>
</evidence>
<dbReference type="Pfam" id="PF01965">
    <property type="entry name" value="DJ-1_PfpI"/>
    <property type="match status" value="1"/>
</dbReference>
<comment type="similarity">
    <text evidence="3">Belongs to the peptidase C56 family. HSP31-like subfamily.</text>
</comment>
<organism evidence="5 6">
    <name type="scientific">Rudaeicoccus suwonensis</name>
    <dbReference type="NCBI Taxonomy" id="657409"/>
    <lineage>
        <taxon>Bacteria</taxon>
        <taxon>Bacillati</taxon>
        <taxon>Actinomycetota</taxon>
        <taxon>Actinomycetes</taxon>
        <taxon>Micrococcales</taxon>
        <taxon>Dermacoccaceae</taxon>
        <taxon>Rudaeicoccus</taxon>
    </lineage>
</organism>
<dbReference type="SUPFAM" id="SSF52317">
    <property type="entry name" value="Class I glutamine amidotransferase-like"/>
    <property type="match status" value="1"/>
</dbReference>
<dbReference type="InterPro" id="IPR002818">
    <property type="entry name" value="DJ-1/PfpI"/>
</dbReference>
<reference evidence="5 6" key="1">
    <citation type="submission" date="2019-06" db="EMBL/GenBank/DDBJ databases">
        <title>Sequencing the genomes of 1000 actinobacteria strains.</title>
        <authorList>
            <person name="Klenk H.-P."/>
        </authorList>
    </citation>
    <scope>NUCLEOTIDE SEQUENCE [LARGE SCALE GENOMIC DNA]</scope>
    <source>
        <strain evidence="5 6">DSM 19560</strain>
    </source>
</reference>
<evidence type="ECO:0000313" key="5">
    <source>
        <dbReference type="EMBL" id="TWE09989.1"/>
    </source>
</evidence>
<dbReference type="PANTHER" id="PTHR48094:SF11">
    <property type="entry name" value="GLUTATHIONE-INDEPENDENT GLYOXALASE HSP31-RELATED"/>
    <property type="match status" value="1"/>
</dbReference>
<dbReference type="OrthoDB" id="9792284at2"/>
<proteinExistence type="inferred from homology"/>
<dbReference type="EMBL" id="VIVQ01000002">
    <property type="protein sequence ID" value="TWE09989.1"/>
    <property type="molecule type" value="Genomic_DNA"/>
</dbReference>
<keyword evidence="5" id="KW-0645">Protease</keyword>
<dbReference type="InterPro" id="IPR050325">
    <property type="entry name" value="Prot/Nucl_acid_deglycase"/>
</dbReference>
<sequence>MSRALLALTGSDHWTLADGTLQPSGYWPEELATVYDVFDEAGLSLTIATPAGVIPTADEMGFLPIYNGDSEAQAGRLRSRVTTIVDNNAPAVLENCNQADYDLIFIPGGWGPMEDLAVSRAFGSLLCRFAAADKPIAAVCHGPAALLPARSDDGSWLFTGRDVTGFSNKEESEVGFTSVAKWTLEDRLRAEGGRYSASPDDWAPHIAVDGNLYTGQNPASTETLARRVVADLTA</sequence>
<dbReference type="GO" id="GO:0005737">
    <property type="term" value="C:cytoplasm"/>
    <property type="evidence" value="ECO:0007669"/>
    <property type="project" value="TreeGrafter"/>
</dbReference>
<name>A0A561E310_9MICO</name>
<dbReference type="Gene3D" id="3.40.50.880">
    <property type="match status" value="1"/>
</dbReference>
<gene>
    <name evidence="5" type="ORF">BKA23_2335</name>
</gene>
<feature type="domain" description="DJ-1/PfpI" evidence="4">
    <location>
        <begin position="30"/>
        <end position="230"/>
    </location>
</feature>
<evidence type="ECO:0000256" key="3">
    <source>
        <dbReference type="ARBA" id="ARBA00038493"/>
    </source>
</evidence>
<dbReference type="RefSeq" id="WP_145228730.1">
    <property type="nucleotide sequence ID" value="NZ_VIVQ01000002.1"/>
</dbReference>